<comment type="caution">
    <text evidence="2">The sequence shown here is derived from an EMBL/GenBank/DDBJ whole genome shotgun (WGS) entry which is preliminary data.</text>
</comment>
<accession>A0ABR3T6K9</accession>
<name>A0ABR3T6K9_9PEZI</name>
<proteinExistence type="predicted"/>
<dbReference type="Gene3D" id="3.90.550.10">
    <property type="entry name" value="Spore Coat Polysaccharide Biosynthesis Protein SpsA, Chain A"/>
    <property type="match status" value="1"/>
</dbReference>
<gene>
    <name evidence="2" type="ORF">SLS58_010380</name>
</gene>
<reference evidence="2 3" key="1">
    <citation type="journal article" date="2023" name="Plant Dis.">
        <title>First Report of Diplodia intermedia Causing Canker and Dieback Diseases on Apple Trees in Canada.</title>
        <authorList>
            <person name="Ellouze W."/>
            <person name="Ilyukhin E."/>
            <person name="Sulman M."/>
            <person name="Ali S."/>
        </authorList>
    </citation>
    <scope>NUCLEOTIDE SEQUENCE [LARGE SCALE GENOMIC DNA]</scope>
    <source>
        <strain evidence="2 3">M45-28</strain>
    </source>
</reference>
<dbReference type="Proteomes" id="UP001521184">
    <property type="component" value="Unassembled WGS sequence"/>
</dbReference>
<keyword evidence="1" id="KW-0732">Signal</keyword>
<feature type="chain" id="PRO_5046263450" description="Glycosyltransferase family 8 protein" evidence="1">
    <location>
        <begin position="24"/>
        <end position="376"/>
    </location>
</feature>
<organism evidence="2 3">
    <name type="scientific">Diplodia intermedia</name>
    <dbReference type="NCBI Taxonomy" id="856260"/>
    <lineage>
        <taxon>Eukaryota</taxon>
        <taxon>Fungi</taxon>
        <taxon>Dikarya</taxon>
        <taxon>Ascomycota</taxon>
        <taxon>Pezizomycotina</taxon>
        <taxon>Dothideomycetes</taxon>
        <taxon>Dothideomycetes incertae sedis</taxon>
        <taxon>Botryosphaeriales</taxon>
        <taxon>Botryosphaeriaceae</taxon>
        <taxon>Diplodia</taxon>
    </lineage>
</organism>
<dbReference type="EMBL" id="JAKEKT020000120">
    <property type="protein sequence ID" value="KAL1635210.1"/>
    <property type="molecule type" value="Genomic_DNA"/>
</dbReference>
<sequence>MAISSSIVFIFTFLLFLSGYILQQQTVRGIQEAIKPRLPQPAKAPVPEEPFNPNARLARVLGSRDPAHEKFIEDTQVDWRKLGYVQLVTDHRDVCTAVMQFAELQREKSPASRVLLFPRDWIEDEEEEDPYLETSRRLLRAAARRYRVVLRPVDPVIKGDGDSIPPRYSLASFFSLIDYDRLLYLAPSGIIIDSLAMDALLAFAASRRIAALPEDPTASKISTDFMLLQPSLSTFRKLSAALGEADVSDTKLFQETFDASTSLLPPTAESETTLYYESSELRTLDDPESFNSTQFLSTTAYVRLADPELPGPEYDVPYGQMVQLRPKEDEPRWVWEKLYFKFRGNRMDVCGLDLLMPGKPKVAAATEAEAVALEEL</sequence>
<protein>
    <recommendedName>
        <fullName evidence="4">Glycosyltransferase family 8 protein</fullName>
    </recommendedName>
</protein>
<evidence type="ECO:0008006" key="4">
    <source>
        <dbReference type="Google" id="ProtNLM"/>
    </source>
</evidence>
<keyword evidence="3" id="KW-1185">Reference proteome</keyword>
<feature type="signal peptide" evidence="1">
    <location>
        <begin position="1"/>
        <end position="23"/>
    </location>
</feature>
<evidence type="ECO:0000256" key="1">
    <source>
        <dbReference type="SAM" id="SignalP"/>
    </source>
</evidence>
<evidence type="ECO:0000313" key="2">
    <source>
        <dbReference type="EMBL" id="KAL1635210.1"/>
    </source>
</evidence>
<evidence type="ECO:0000313" key="3">
    <source>
        <dbReference type="Proteomes" id="UP001521184"/>
    </source>
</evidence>
<dbReference type="InterPro" id="IPR029044">
    <property type="entry name" value="Nucleotide-diphossugar_trans"/>
</dbReference>